<accession>A0A9W5X6C5</accession>
<dbReference type="EMBL" id="BMJD01000019">
    <property type="protein sequence ID" value="GGB46315.1"/>
    <property type="molecule type" value="Genomic_DNA"/>
</dbReference>
<sequence>MEDRTSTVVIPTEKEVKKNEAIKLLAEMIRKYSLSLNTNKES</sequence>
<organism evidence="1 2">
    <name type="scientific">Lentibacillus populi</name>
    <dbReference type="NCBI Taxonomy" id="1827502"/>
    <lineage>
        <taxon>Bacteria</taxon>
        <taxon>Bacillati</taxon>
        <taxon>Bacillota</taxon>
        <taxon>Bacilli</taxon>
        <taxon>Bacillales</taxon>
        <taxon>Bacillaceae</taxon>
        <taxon>Lentibacillus</taxon>
    </lineage>
</organism>
<evidence type="ECO:0000313" key="2">
    <source>
        <dbReference type="Proteomes" id="UP000621492"/>
    </source>
</evidence>
<dbReference type="AlphaFoldDB" id="A0A9W5X6C5"/>
<dbReference type="RefSeq" id="WP_286171126.1">
    <property type="nucleotide sequence ID" value="NZ_BMJD01000019.1"/>
</dbReference>
<dbReference type="Proteomes" id="UP000621492">
    <property type="component" value="Unassembled WGS sequence"/>
</dbReference>
<proteinExistence type="predicted"/>
<evidence type="ECO:0000313" key="1">
    <source>
        <dbReference type="EMBL" id="GGB46315.1"/>
    </source>
</evidence>
<keyword evidence="2" id="KW-1185">Reference proteome</keyword>
<reference evidence="1" key="1">
    <citation type="journal article" date="2014" name="Int. J. Syst. Evol. Microbiol.">
        <title>Complete genome sequence of Corynebacterium casei LMG S-19264T (=DSM 44701T), isolated from a smear-ripened cheese.</title>
        <authorList>
            <consortium name="US DOE Joint Genome Institute (JGI-PGF)"/>
            <person name="Walter F."/>
            <person name="Albersmeier A."/>
            <person name="Kalinowski J."/>
            <person name="Ruckert C."/>
        </authorList>
    </citation>
    <scope>NUCLEOTIDE SEQUENCE</scope>
    <source>
        <strain evidence="1">CGMCC 1.15454</strain>
    </source>
</reference>
<gene>
    <name evidence="1" type="ORF">GCM10011409_24860</name>
</gene>
<protein>
    <submittedName>
        <fullName evidence="1">Uncharacterized protein</fullName>
    </submittedName>
</protein>
<reference evidence="1" key="2">
    <citation type="submission" date="2020-09" db="EMBL/GenBank/DDBJ databases">
        <authorList>
            <person name="Sun Q."/>
            <person name="Zhou Y."/>
        </authorList>
    </citation>
    <scope>NUCLEOTIDE SEQUENCE</scope>
    <source>
        <strain evidence="1">CGMCC 1.15454</strain>
    </source>
</reference>
<name>A0A9W5X6C5_9BACI</name>
<comment type="caution">
    <text evidence="1">The sequence shown here is derived from an EMBL/GenBank/DDBJ whole genome shotgun (WGS) entry which is preliminary data.</text>
</comment>